<proteinExistence type="predicted"/>
<dbReference type="AlphaFoldDB" id="A0A844QCY0"/>
<reference evidence="1 2" key="1">
    <citation type="submission" date="2019-12" db="EMBL/GenBank/DDBJ databases">
        <title>Nitratireductor arenosus sp. nov., Isolated from sea sand, Jeju island, South Korea.</title>
        <authorList>
            <person name="Kim W."/>
        </authorList>
    </citation>
    <scope>NUCLEOTIDE SEQUENCE [LARGE SCALE GENOMIC DNA]</scope>
    <source>
        <strain evidence="1 2">CAU 1489</strain>
    </source>
</reference>
<sequence>MLALPATEAGAACPQELAVYSEREAAAAIDFRPALPGAALHAIEFKLTFAQNGVVLDGIVMHTDPGARPYGLVMHQCPEGDVTGEELAVCTIWEGPIYGIDAGGTVATMPERGTSAAAQLLLPGFGTAVRHSRIYGADGVSVLPWDVFALGGCQE</sequence>
<organism evidence="1 2">
    <name type="scientific">Nitratireductor arenosus</name>
    <dbReference type="NCBI Taxonomy" id="2682096"/>
    <lineage>
        <taxon>Bacteria</taxon>
        <taxon>Pseudomonadati</taxon>
        <taxon>Pseudomonadota</taxon>
        <taxon>Alphaproteobacteria</taxon>
        <taxon>Hyphomicrobiales</taxon>
        <taxon>Phyllobacteriaceae</taxon>
        <taxon>Nitratireductor</taxon>
    </lineage>
</organism>
<keyword evidence="2" id="KW-1185">Reference proteome</keyword>
<dbReference type="EMBL" id="WPHG01000001">
    <property type="protein sequence ID" value="MVA96484.1"/>
    <property type="molecule type" value="Genomic_DNA"/>
</dbReference>
<dbReference type="Proteomes" id="UP000463224">
    <property type="component" value="Unassembled WGS sequence"/>
</dbReference>
<accession>A0A844QCY0</accession>
<evidence type="ECO:0000313" key="2">
    <source>
        <dbReference type="Proteomes" id="UP000463224"/>
    </source>
</evidence>
<name>A0A844QCY0_9HYPH</name>
<evidence type="ECO:0000313" key="1">
    <source>
        <dbReference type="EMBL" id="MVA96484.1"/>
    </source>
</evidence>
<gene>
    <name evidence="1" type="ORF">GN330_04385</name>
</gene>
<comment type="caution">
    <text evidence="1">The sequence shown here is derived from an EMBL/GenBank/DDBJ whole genome shotgun (WGS) entry which is preliminary data.</text>
</comment>
<protein>
    <submittedName>
        <fullName evidence="1">Uncharacterized protein</fullName>
    </submittedName>
</protein>